<dbReference type="PROSITE" id="PS00915">
    <property type="entry name" value="PI3_4_KINASE_1"/>
    <property type="match status" value="1"/>
</dbReference>
<dbReference type="GO" id="GO:0040012">
    <property type="term" value="P:regulation of locomotion"/>
    <property type="evidence" value="ECO:0007669"/>
    <property type="project" value="UniProtKB-ARBA"/>
</dbReference>
<dbReference type="Gene3D" id="1.10.1070.11">
    <property type="entry name" value="Phosphatidylinositol 3-/4-kinase, catalytic domain"/>
    <property type="match status" value="1"/>
</dbReference>
<dbReference type="SUPFAM" id="SSF54236">
    <property type="entry name" value="Ubiquitin-like"/>
    <property type="match status" value="1"/>
</dbReference>
<sequence>MYKKQTFKQSEDKCESVFSTLPRRSLSQVDNTLVFICELRHGKIQRLRNSNIEVRVQLPSRCNVHQLRLSICIQVQMLSSLPDPFSLLDPEQYQLLYKKWEDWYEIYDDHQVLNTLGVQWFLDARGSKTTRILMQPLPEVTEEAWTAQQLLTYLTGYNLISVASNRLSELNFARRKFASPRREEIRRRDTRTYALEPWVTSAPLMKDQKVLLSYEMLVILYYEDKNFKVKVDVSAFPRCLIEIFLQRMSEIDNTLKNAPEELTLKVCGREEFLDGNHPLSDFLWVRHCLKTMQELHLSVIHISSLLEDTVRPEDWPLVDSFTGIPGLHEDFSLSNKEVEDITMISLRDCDRPLRVKLLGLDIPQLPSKAPQTIYVESCILYGSKVVSSVCSTQKTFTDEVLWNEWLEFDVLLKNLPYGAKLNFTVNTTASDGSAAKESKSLASEGKTPDYQKGNGKVLFFVNFLLIDHRSVLSQGLHTLYMWPFPEQEEEVFTYEADKLSSATNPEQNCSMAITFLLDRYSFPVVLPRGYDSSGVCLSPRVSDAHSTELAFCGSHSNKASPASGGGVTSAVPPRDVSDKASLKRFKEESTHYGSNLPQFLRTVNWLNPSTVHDIHWLLSHWNPEDLEVPIALELLSVDFADELVRKFAVQKLESLSNEEVLRYLLQLVQTLKVEPYHDSYLARFLIQRALRSKRIGHYFFWYLRSEVSGCLYFRQRFVVVLEAYLLGCGQAMLTGFLHQVQLVECLHKVAIDIKKLFPDKTDLTANGTVPVLHLQDMLRACSLPSQFQVPFDPRVKAGPIMLDKCKVMASKKKPLWLEFSCPESQGPPIAPVGIIFKHGDDLRQDMLVIQTLVFMDSVWQSQSLDLNLVPYGCISTGHNIGMIEIVRDAVTIAAVQRSRGGNTGAFKNDALFEWLKGRSLVQEIHFQAMERFVTSCAGYCVATYVLGIGDRHNDNIMITDQGNLFHIDFGHILGNTKRFLGMNRERVPFVLTPDFLYVMGRLNKRSSLYFQRFKNTCIQAYLALRNHTRLLVTLFSLMMLTGIPELSCTQDMRYLREALQQDQTEEEAFNHFLQQIDICEQLGWTVQANWWIHMVAGIKSAAP</sequence>
<dbReference type="InterPro" id="IPR001263">
    <property type="entry name" value="PI3K_accessory_dom"/>
</dbReference>
<evidence type="ECO:0000256" key="3">
    <source>
        <dbReference type="ARBA" id="ARBA00022679"/>
    </source>
</evidence>
<dbReference type="SUPFAM" id="SSF49562">
    <property type="entry name" value="C2 domain (Calcium/lipid-binding domain, CaLB)"/>
    <property type="match status" value="1"/>
</dbReference>
<dbReference type="Proteomes" id="UP000694397">
    <property type="component" value="Chromosome 2"/>
</dbReference>
<dbReference type="InterPro" id="IPR036940">
    <property type="entry name" value="PI3/4_kinase_cat_sf"/>
</dbReference>
<proteinExistence type="inferred from homology"/>
<dbReference type="InterPro" id="IPR029071">
    <property type="entry name" value="Ubiquitin-like_domsf"/>
</dbReference>
<dbReference type="GO" id="GO:0048015">
    <property type="term" value="P:phosphatidylinositol-mediated signaling"/>
    <property type="evidence" value="ECO:0007669"/>
    <property type="project" value="TreeGrafter"/>
</dbReference>
<dbReference type="SUPFAM" id="SSF56112">
    <property type="entry name" value="Protein kinase-like (PK-like)"/>
    <property type="match status" value="1"/>
</dbReference>
<dbReference type="PROSITE" id="PS51545">
    <property type="entry name" value="PIK_HELICAL"/>
    <property type="match status" value="1"/>
</dbReference>
<dbReference type="GO" id="GO:0016303">
    <property type="term" value="F:1-phosphatidylinositol-3-kinase activity"/>
    <property type="evidence" value="ECO:0007669"/>
    <property type="project" value="UniProtKB-EC"/>
</dbReference>
<comment type="similarity">
    <text evidence="1">Belongs to the PI3/PI4-kinase family. Type III PI4K subfamily.</text>
</comment>
<dbReference type="Pfam" id="PF19710">
    <property type="entry name" value="PIK3CG_ABD"/>
    <property type="match status" value="1"/>
</dbReference>
<dbReference type="SMART" id="SM00146">
    <property type="entry name" value="PI3Kc"/>
    <property type="match status" value="1"/>
</dbReference>
<dbReference type="GO" id="GO:0005943">
    <property type="term" value="C:phosphatidylinositol 3-kinase complex, class IA"/>
    <property type="evidence" value="ECO:0007669"/>
    <property type="project" value="TreeGrafter"/>
</dbReference>
<feature type="domain" description="PI3K/PI4K catalytic" evidence="7">
    <location>
        <begin position="801"/>
        <end position="1084"/>
    </location>
</feature>
<dbReference type="GO" id="GO:0005524">
    <property type="term" value="F:ATP binding"/>
    <property type="evidence" value="ECO:0007669"/>
    <property type="project" value="UniProtKB-KW"/>
</dbReference>
<dbReference type="InterPro" id="IPR015433">
    <property type="entry name" value="PI3/4_kinase"/>
</dbReference>
<dbReference type="GO" id="GO:0005886">
    <property type="term" value="C:plasma membrane"/>
    <property type="evidence" value="ECO:0007669"/>
    <property type="project" value="TreeGrafter"/>
</dbReference>
<dbReference type="Gene3D" id="3.30.1010.10">
    <property type="entry name" value="Phosphatidylinositol 3-kinase Catalytic Subunit, Chain A, domain 4"/>
    <property type="match status" value="1"/>
</dbReference>
<dbReference type="FunFam" id="3.30.1010.10:FF:000008">
    <property type="entry name" value="Phosphatidylinositol 4,5-bisphosphate 3-kinase catalytic subunit gamma"/>
    <property type="match status" value="1"/>
</dbReference>
<feature type="domain" description="PI3K-RBD" evidence="9">
    <location>
        <begin position="213"/>
        <end position="301"/>
    </location>
</feature>
<dbReference type="InterPro" id="IPR000341">
    <property type="entry name" value="PI3K_Ras-bd_dom"/>
</dbReference>
<evidence type="ECO:0000256" key="1">
    <source>
        <dbReference type="ARBA" id="ARBA00006209"/>
    </source>
</evidence>
<dbReference type="InterPro" id="IPR042236">
    <property type="entry name" value="PI3K_accessory_sf"/>
</dbReference>
<dbReference type="AlphaFoldDB" id="A0A8C9S3F1"/>
<evidence type="ECO:0000256" key="6">
    <source>
        <dbReference type="ARBA" id="ARBA00022840"/>
    </source>
</evidence>
<gene>
    <name evidence="11" type="primary">si:rp71-17i16.5</name>
</gene>
<evidence type="ECO:0000313" key="11">
    <source>
        <dbReference type="Ensembl" id="ENSSFOP00015027714.2"/>
    </source>
</evidence>
<dbReference type="PROSITE" id="PS51547">
    <property type="entry name" value="C2_PI3K"/>
    <property type="match status" value="1"/>
</dbReference>
<dbReference type="PANTHER" id="PTHR10048:SF99">
    <property type="entry name" value="PHOSPHATIDYLINOSITOL 4,5-BISPHOSPHATE 3-KINASE CATALYTIC SUBUNIT GAMMA ISOFORM"/>
    <property type="match status" value="1"/>
</dbReference>
<evidence type="ECO:0000313" key="12">
    <source>
        <dbReference type="Proteomes" id="UP000694397"/>
    </source>
</evidence>
<dbReference type="SMART" id="SM00145">
    <property type="entry name" value="PI3Ka"/>
    <property type="match status" value="1"/>
</dbReference>
<name>A0A8C9S3F1_SCLFO</name>
<dbReference type="InterPro" id="IPR018936">
    <property type="entry name" value="PI3/4_kinase_CS"/>
</dbReference>
<dbReference type="Ensembl" id="ENSSFOT00015028025.2">
    <property type="protein sequence ID" value="ENSSFOP00015027714.2"/>
    <property type="gene ID" value="ENSSFOG00015017777.2"/>
</dbReference>
<dbReference type="GO" id="GO:0016477">
    <property type="term" value="P:cell migration"/>
    <property type="evidence" value="ECO:0007669"/>
    <property type="project" value="TreeGrafter"/>
</dbReference>
<dbReference type="GO" id="GO:0035005">
    <property type="term" value="F:1-phosphatidylinositol-4-phosphate 3-kinase activity"/>
    <property type="evidence" value="ECO:0007669"/>
    <property type="project" value="TreeGrafter"/>
</dbReference>
<dbReference type="SMART" id="SM00144">
    <property type="entry name" value="PI3K_rbd"/>
    <property type="match status" value="1"/>
</dbReference>
<dbReference type="GO" id="GO:0005737">
    <property type="term" value="C:cytoplasm"/>
    <property type="evidence" value="ECO:0007669"/>
    <property type="project" value="TreeGrafter"/>
</dbReference>
<dbReference type="InterPro" id="IPR002420">
    <property type="entry name" value="PI3K-type_C2_dom"/>
</dbReference>
<dbReference type="InterPro" id="IPR016024">
    <property type="entry name" value="ARM-type_fold"/>
</dbReference>
<keyword evidence="3" id="KW-0808">Transferase</keyword>
<evidence type="ECO:0000256" key="2">
    <source>
        <dbReference type="ARBA" id="ARBA00012073"/>
    </source>
</evidence>
<reference evidence="11" key="3">
    <citation type="submission" date="2025-09" db="UniProtKB">
        <authorList>
            <consortium name="Ensembl"/>
        </authorList>
    </citation>
    <scope>IDENTIFICATION</scope>
</reference>
<dbReference type="Gene3D" id="3.10.20.770">
    <property type="match status" value="1"/>
</dbReference>
<dbReference type="InterPro" id="IPR045580">
    <property type="entry name" value="PIK3CG_ABD"/>
</dbReference>
<dbReference type="Pfam" id="PF00613">
    <property type="entry name" value="PI3Ka"/>
    <property type="match status" value="1"/>
</dbReference>
<dbReference type="Gene3D" id="2.60.40.150">
    <property type="entry name" value="C2 domain"/>
    <property type="match status" value="1"/>
</dbReference>
<evidence type="ECO:0000256" key="4">
    <source>
        <dbReference type="ARBA" id="ARBA00022741"/>
    </source>
</evidence>
<dbReference type="OrthoDB" id="67688at2759"/>
<evidence type="ECO:0000259" key="8">
    <source>
        <dbReference type="PROSITE" id="PS51545"/>
    </source>
</evidence>
<accession>A0A8C9S3F1</accession>
<dbReference type="PANTHER" id="PTHR10048">
    <property type="entry name" value="PHOSPHATIDYLINOSITOL KINASE"/>
    <property type="match status" value="1"/>
</dbReference>
<dbReference type="Pfam" id="PF00794">
    <property type="entry name" value="PI3K_rbd"/>
    <property type="match status" value="1"/>
</dbReference>
<keyword evidence="12" id="KW-1185">Reference proteome</keyword>
<dbReference type="GO" id="GO:0005944">
    <property type="term" value="C:phosphatidylinositol 3-kinase complex, class IB"/>
    <property type="evidence" value="ECO:0007669"/>
    <property type="project" value="TreeGrafter"/>
</dbReference>
<dbReference type="FunFam" id="1.10.1070.11:FF:000010">
    <property type="entry name" value="Phosphatidylinositol 4,5-bisphosphate 3-kinase catalytic subunit gamma isoform"/>
    <property type="match status" value="1"/>
</dbReference>
<keyword evidence="6" id="KW-0067">ATP-binding</keyword>
<dbReference type="FunFam" id="1.25.40.70:FF:000006">
    <property type="entry name" value="Phosphatidylinositol 4,5-bisphosphate 3-kinase catalytic subunit gamma isoform"/>
    <property type="match status" value="1"/>
</dbReference>
<dbReference type="EC" id="2.7.1.137" evidence="2"/>
<evidence type="ECO:0000259" key="7">
    <source>
        <dbReference type="PROSITE" id="PS50290"/>
    </source>
</evidence>
<dbReference type="InterPro" id="IPR011009">
    <property type="entry name" value="Kinase-like_dom_sf"/>
</dbReference>
<dbReference type="PROSITE" id="PS00916">
    <property type="entry name" value="PI3_4_KINASE_2"/>
    <property type="match status" value="1"/>
</dbReference>
<dbReference type="Gene3D" id="1.25.40.70">
    <property type="entry name" value="Phosphatidylinositol 3-kinase, accessory domain (PIK)"/>
    <property type="match status" value="1"/>
</dbReference>
<organism evidence="11 12">
    <name type="scientific">Scleropages formosus</name>
    <name type="common">Asian bonytongue</name>
    <name type="synonym">Osteoglossum formosum</name>
    <dbReference type="NCBI Taxonomy" id="113540"/>
    <lineage>
        <taxon>Eukaryota</taxon>
        <taxon>Metazoa</taxon>
        <taxon>Chordata</taxon>
        <taxon>Craniata</taxon>
        <taxon>Vertebrata</taxon>
        <taxon>Euteleostomi</taxon>
        <taxon>Actinopterygii</taxon>
        <taxon>Neopterygii</taxon>
        <taxon>Teleostei</taxon>
        <taxon>Osteoglossocephala</taxon>
        <taxon>Osteoglossomorpha</taxon>
        <taxon>Osteoglossiformes</taxon>
        <taxon>Osteoglossidae</taxon>
        <taxon>Scleropages</taxon>
    </lineage>
</organism>
<feature type="domain" description="C2 PI3K-type" evidence="10">
    <location>
        <begin position="349"/>
        <end position="523"/>
    </location>
</feature>
<dbReference type="PROSITE" id="PS51546">
    <property type="entry name" value="PI3K_RBD"/>
    <property type="match status" value="1"/>
</dbReference>
<dbReference type="InterPro" id="IPR000403">
    <property type="entry name" value="PI3/4_kinase_cat_dom"/>
</dbReference>
<dbReference type="PROSITE" id="PS50290">
    <property type="entry name" value="PI3_4_KINASE_3"/>
    <property type="match status" value="1"/>
</dbReference>
<feature type="domain" description="PIK helical" evidence="8">
    <location>
        <begin position="550"/>
        <end position="727"/>
    </location>
</feature>
<dbReference type="SMART" id="SM00142">
    <property type="entry name" value="PI3K_C2"/>
    <property type="match status" value="1"/>
</dbReference>
<evidence type="ECO:0000256" key="5">
    <source>
        <dbReference type="ARBA" id="ARBA00022777"/>
    </source>
</evidence>
<dbReference type="GeneTree" id="ENSGT00940000165924"/>
<dbReference type="GO" id="GO:0043491">
    <property type="term" value="P:phosphatidylinositol 3-kinase/protein kinase B signal transduction"/>
    <property type="evidence" value="ECO:0007669"/>
    <property type="project" value="TreeGrafter"/>
</dbReference>
<keyword evidence="4" id="KW-0547">Nucleotide-binding</keyword>
<protein>
    <recommendedName>
        <fullName evidence="2">phosphatidylinositol 3-kinase</fullName>
        <ecNumber evidence="2">2.7.1.137</ecNumber>
    </recommendedName>
</protein>
<dbReference type="Pfam" id="PF00454">
    <property type="entry name" value="PI3_PI4_kinase"/>
    <property type="match status" value="1"/>
</dbReference>
<reference evidence="11 12" key="1">
    <citation type="submission" date="2019-04" db="EMBL/GenBank/DDBJ databases">
        <authorList>
            <consortium name="Wellcome Sanger Institute Data Sharing"/>
        </authorList>
    </citation>
    <scope>NUCLEOTIDE SEQUENCE [LARGE SCALE GENOMIC DNA]</scope>
</reference>
<evidence type="ECO:0000259" key="9">
    <source>
        <dbReference type="PROSITE" id="PS51546"/>
    </source>
</evidence>
<evidence type="ECO:0000259" key="10">
    <source>
        <dbReference type="PROSITE" id="PS51547"/>
    </source>
</evidence>
<keyword evidence="5" id="KW-0418">Kinase</keyword>
<reference evidence="11" key="2">
    <citation type="submission" date="2025-08" db="UniProtKB">
        <authorList>
            <consortium name="Ensembl"/>
        </authorList>
    </citation>
    <scope>IDENTIFICATION</scope>
</reference>
<dbReference type="SUPFAM" id="SSF48371">
    <property type="entry name" value="ARM repeat"/>
    <property type="match status" value="1"/>
</dbReference>
<dbReference type="InterPro" id="IPR035892">
    <property type="entry name" value="C2_domain_sf"/>
</dbReference>
<dbReference type="Pfam" id="PF00792">
    <property type="entry name" value="PI3K_C2"/>
    <property type="match status" value="1"/>
</dbReference>